<evidence type="ECO:0000313" key="2">
    <source>
        <dbReference type="Proteomes" id="UP000001979"/>
    </source>
</evidence>
<sequence length="351" mass="39751">MLKRGEFGKILMLVLFVCFLSFNSANAAGDELNDSKNTNKFTDSNNTSSYFEESKDHPLYIASRGNIPETIDQQWKNSVNKCWLSITTERSVVELDPSVYAIASTGELLEVHLDSDYQEKINESKIDEIYRKINEHCEQEAGISNMPIVFMWAEDDEDKPLPDYGPEIFEEAKRNPSVIAVYGTMPIIEQESDKRAWTDLLGHTKHRELDPFFAEFDGPVLSYGVSINGYLSVGMDLETPEKVNESVIDEIYQTIDRHFEQKASIIEVPVVFEWEGRAVLDEMVEEDIIVIGDDGNLITYTKDEAYYDEDGNLVIIGNKTTQEEPETKNQLPGFTALMLIIGLLLSTKSGK</sequence>
<dbReference type="HOGENOM" id="CLU_071221_0_0_2"/>
<dbReference type="KEGG" id="mbu:Mbur_1350"/>
<dbReference type="AlphaFoldDB" id="Q12WA8"/>
<reference evidence="2" key="1">
    <citation type="journal article" date="2009" name="ISME J.">
        <title>The genome sequence of the psychrophilic archaeon, Methanococcoides burtonii: the role of genome evolution in cold adaptation.</title>
        <authorList>
            <person name="Allen M.A."/>
            <person name="Lauro F.M."/>
            <person name="Williams T.J."/>
            <person name="Burg D."/>
            <person name="Siddiqui K.S."/>
            <person name="De Francisci D."/>
            <person name="Chong K.W."/>
            <person name="Pilak O."/>
            <person name="Chew H.H."/>
            <person name="De Maere M.Z."/>
            <person name="Ting L."/>
            <person name="Katrib M."/>
            <person name="Ng C."/>
            <person name="Sowers K.R."/>
            <person name="Galperin M.Y."/>
            <person name="Anderson I.J."/>
            <person name="Ivanova N."/>
            <person name="Dalin E."/>
            <person name="Martinez M."/>
            <person name="Lapidus A."/>
            <person name="Hauser L."/>
            <person name="Land M."/>
            <person name="Thomas T."/>
            <person name="Cavicchioli R."/>
        </authorList>
    </citation>
    <scope>NUCLEOTIDE SEQUENCE [LARGE SCALE GENOMIC DNA]</scope>
    <source>
        <strain evidence="2">DSM 6242 / NBRC 107633 / OCM 468 / ACE-M</strain>
    </source>
</reference>
<name>Q12WA8_METBU</name>
<gene>
    <name evidence="1" type="ordered locus">Mbur_1350</name>
</gene>
<dbReference type="RefSeq" id="WP_011499413.1">
    <property type="nucleotide sequence ID" value="NC_007955.1"/>
</dbReference>
<dbReference type="EMBL" id="CP000300">
    <property type="protein sequence ID" value="ABE52268.1"/>
    <property type="molecule type" value="Genomic_DNA"/>
</dbReference>
<protein>
    <submittedName>
        <fullName evidence="1">Uncharacterized protein</fullName>
    </submittedName>
</protein>
<organism evidence="1 2">
    <name type="scientific">Methanococcoides burtonii (strain DSM 6242 / NBRC 107633 / OCM 468 / ACE-M)</name>
    <dbReference type="NCBI Taxonomy" id="259564"/>
    <lineage>
        <taxon>Archaea</taxon>
        <taxon>Methanobacteriati</taxon>
        <taxon>Methanobacteriota</taxon>
        <taxon>Stenosarchaea group</taxon>
        <taxon>Methanomicrobia</taxon>
        <taxon>Methanosarcinales</taxon>
        <taxon>Methanosarcinaceae</taxon>
        <taxon>Methanococcoides</taxon>
    </lineage>
</organism>
<dbReference type="GeneID" id="3997566"/>
<accession>Q12WA8</accession>
<keyword evidence="2" id="KW-1185">Reference proteome</keyword>
<proteinExistence type="predicted"/>
<dbReference type="STRING" id="259564.Mbur_1350"/>
<evidence type="ECO:0000313" key="1">
    <source>
        <dbReference type="EMBL" id="ABE52268.1"/>
    </source>
</evidence>
<dbReference type="Proteomes" id="UP000001979">
    <property type="component" value="Chromosome"/>
</dbReference>
<dbReference type="OrthoDB" id="136081at2157"/>